<proteinExistence type="predicted"/>
<gene>
    <name evidence="2" type="ORF">H6H00_18535</name>
</gene>
<organism evidence="2 3">
    <name type="scientific">Pseudonocardia petroleophila</name>
    <dbReference type="NCBI Taxonomy" id="37331"/>
    <lineage>
        <taxon>Bacteria</taxon>
        <taxon>Bacillati</taxon>
        <taxon>Actinomycetota</taxon>
        <taxon>Actinomycetes</taxon>
        <taxon>Pseudonocardiales</taxon>
        <taxon>Pseudonocardiaceae</taxon>
        <taxon>Pseudonocardia</taxon>
    </lineage>
</organism>
<dbReference type="RefSeq" id="WP_185717007.1">
    <property type="nucleotide sequence ID" value="NZ_BAAAWI010000001.1"/>
</dbReference>
<dbReference type="EMBL" id="CP060131">
    <property type="protein sequence ID" value="QNG50245.1"/>
    <property type="molecule type" value="Genomic_DNA"/>
</dbReference>
<protein>
    <submittedName>
        <fullName evidence="2">Uncharacterized protein</fullName>
    </submittedName>
</protein>
<keyword evidence="3" id="KW-1185">Reference proteome</keyword>
<dbReference type="KEGG" id="ppel:H6H00_18535"/>
<sequence length="93" mass="9362">MRARKQFVVAAIVGATVVGGGGVAMAGVSTPDDLGQGVNAVTTLVEDLLAQVVDAVDAPRPEGADGLETELPDVDPRFVEGPLGGLINNGPLR</sequence>
<name>A0A7G7MBT4_9PSEU</name>
<evidence type="ECO:0000313" key="2">
    <source>
        <dbReference type="EMBL" id="QNG50245.1"/>
    </source>
</evidence>
<evidence type="ECO:0000313" key="3">
    <source>
        <dbReference type="Proteomes" id="UP000515728"/>
    </source>
</evidence>
<reference evidence="2 3" key="1">
    <citation type="submission" date="2020-08" db="EMBL/GenBank/DDBJ databases">
        <authorList>
            <person name="Mo P."/>
        </authorList>
    </citation>
    <scope>NUCLEOTIDE SEQUENCE [LARGE SCALE GENOMIC DNA]</scope>
    <source>
        <strain evidence="2 3">CGMCC 4.1532</strain>
    </source>
</reference>
<dbReference type="AlphaFoldDB" id="A0A7G7MBT4"/>
<feature type="region of interest" description="Disordered" evidence="1">
    <location>
        <begin position="59"/>
        <end position="93"/>
    </location>
</feature>
<dbReference type="Proteomes" id="UP000515728">
    <property type="component" value="Chromosome"/>
</dbReference>
<accession>A0A7G7MBT4</accession>
<evidence type="ECO:0000256" key="1">
    <source>
        <dbReference type="SAM" id="MobiDB-lite"/>
    </source>
</evidence>